<keyword evidence="3" id="KW-1185">Reference proteome</keyword>
<evidence type="ECO:0008006" key="4">
    <source>
        <dbReference type="Google" id="ProtNLM"/>
    </source>
</evidence>
<evidence type="ECO:0000313" key="2">
    <source>
        <dbReference type="EMBL" id="MBO9201952.1"/>
    </source>
</evidence>
<keyword evidence="1" id="KW-0812">Transmembrane</keyword>
<dbReference type="RefSeq" id="WP_209140008.1">
    <property type="nucleotide sequence ID" value="NZ_JAGHKO010000004.1"/>
</dbReference>
<reference evidence="2 3" key="1">
    <citation type="submission" date="2021-03" db="EMBL/GenBank/DDBJ databases">
        <title>Assistant Professor.</title>
        <authorList>
            <person name="Huq M.A."/>
        </authorList>
    </citation>
    <scope>NUCLEOTIDE SEQUENCE [LARGE SCALE GENOMIC DNA]</scope>
    <source>
        <strain evidence="2 3">MAH-29</strain>
    </source>
</reference>
<gene>
    <name evidence="2" type="ORF">J7I42_16830</name>
</gene>
<organism evidence="2 3">
    <name type="scientific">Niastella soli</name>
    <dbReference type="NCBI Taxonomy" id="2821487"/>
    <lineage>
        <taxon>Bacteria</taxon>
        <taxon>Pseudomonadati</taxon>
        <taxon>Bacteroidota</taxon>
        <taxon>Chitinophagia</taxon>
        <taxon>Chitinophagales</taxon>
        <taxon>Chitinophagaceae</taxon>
        <taxon>Niastella</taxon>
    </lineage>
</organism>
<dbReference type="Proteomes" id="UP000677244">
    <property type="component" value="Unassembled WGS sequence"/>
</dbReference>
<keyword evidence="1" id="KW-1133">Transmembrane helix</keyword>
<protein>
    <recommendedName>
        <fullName evidence="4">DUF3592 domain-containing protein</fullName>
    </recommendedName>
</protein>
<sequence length="158" mass="17926">MKNKISAAFAIIIFFALSKSCISDYKKGGDKAAIAKYEKMLEDNSKTTAELRDTYREVTVKIMKVPVKTYEFKYDYKVNETSYSGEHSFSELPTSKYLEVYYMKEDHSVSCVNPQSLLASENQKNTSKEPLYWGIGFGVLCVFSIFGLVAELRGKSLD</sequence>
<evidence type="ECO:0000313" key="3">
    <source>
        <dbReference type="Proteomes" id="UP000677244"/>
    </source>
</evidence>
<feature type="transmembrane region" description="Helical" evidence="1">
    <location>
        <begin position="131"/>
        <end position="150"/>
    </location>
</feature>
<dbReference type="EMBL" id="JAGHKO010000004">
    <property type="protein sequence ID" value="MBO9201952.1"/>
    <property type="molecule type" value="Genomic_DNA"/>
</dbReference>
<evidence type="ECO:0000256" key="1">
    <source>
        <dbReference type="SAM" id="Phobius"/>
    </source>
</evidence>
<keyword evidence="1" id="KW-0472">Membrane</keyword>
<comment type="caution">
    <text evidence="2">The sequence shown here is derived from an EMBL/GenBank/DDBJ whole genome shotgun (WGS) entry which is preliminary data.</text>
</comment>
<proteinExistence type="predicted"/>
<name>A0ABS3YVM2_9BACT</name>
<accession>A0ABS3YVM2</accession>